<protein>
    <submittedName>
        <fullName evidence="2">Uncharacterized protein</fullName>
    </submittedName>
</protein>
<sequence>CCVELIYKCKNYLLSLLSCFDQIYIYCGFIIFYRVIKQPKNSDITISLIMTNLLPYIQKIELLERCSNSCRYC</sequence>
<accession>A0A7J9LK98</accession>
<proteinExistence type="predicted"/>
<dbReference type="AlphaFoldDB" id="A0A7J9LK98"/>
<gene>
    <name evidence="2" type="ORF">Goshw_003126</name>
</gene>
<comment type="caution">
    <text evidence="2">The sequence shown here is derived from an EMBL/GenBank/DDBJ whole genome shotgun (WGS) entry which is preliminary data.</text>
</comment>
<keyword evidence="1" id="KW-0812">Transmembrane</keyword>
<name>A0A7J9LK98_GOSSC</name>
<evidence type="ECO:0000313" key="2">
    <source>
        <dbReference type="EMBL" id="MBA0859078.1"/>
    </source>
</evidence>
<dbReference type="Proteomes" id="UP000593576">
    <property type="component" value="Unassembled WGS sequence"/>
</dbReference>
<keyword evidence="1" id="KW-1133">Transmembrane helix</keyword>
<feature type="transmembrane region" description="Helical" evidence="1">
    <location>
        <begin position="12"/>
        <end position="33"/>
    </location>
</feature>
<evidence type="ECO:0000313" key="3">
    <source>
        <dbReference type="Proteomes" id="UP000593576"/>
    </source>
</evidence>
<organism evidence="2 3">
    <name type="scientific">Gossypium schwendimanii</name>
    <name type="common">Cotton</name>
    <dbReference type="NCBI Taxonomy" id="34291"/>
    <lineage>
        <taxon>Eukaryota</taxon>
        <taxon>Viridiplantae</taxon>
        <taxon>Streptophyta</taxon>
        <taxon>Embryophyta</taxon>
        <taxon>Tracheophyta</taxon>
        <taxon>Spermatophyta</taxon>
        <taxon>Magnoliopsida</taxon>
        <taxon>eudicotyledons</taxon>
        <taxon>Gunneridae</taxon>
        <taxon>Pentapetalae</taxon>
        <taxon>rosids</taxon>
        <taxon>malvids</taxon>
        <taxon>Malvales</taxon>
        <taxon>Malvaceae</taxon>
        <taxon>Malvoideae</taxon>
        <taxon>Gossypium</taxon>
    </lineage>
</organism>
<feature type="non-terminal residue" evidence="2">
    <location>
        <position position="1"/>
    </location>
</feature>
<reference evidence="2 3" key="1">
    <citation type="journal article" date="2019" name="Genome Biol. Evol.">
        <title>Insights into the evolution of the New World diploid cottons (Gossypium, subgenus Houzingenia) based on genome sequencing.</title>
        <authorList>
            <person name="Grover C.E."/>
            <person name="Arick M.A. 2nd"/>
            <person name="Thrash A."/>
            <person name="Conover J.L."/>
            <person name="Sanders W.S."/>
            <person name="Peterson D.G."/>
            <person name="Frelichowski J.E."/>
            <person name="Scheffler J.A."/>
            <person name="Scheffler B.E."/>
            <person name="Wendel J.F."/>
        </authorList>
    </citation>
    <scope>NUCLEOTIDE SEQUENCE [LARGE SCALE GENOMIC DNA]</scope>
    <source>
        <strain evidence="2">1</strain>
        <tissue evidence="2">Leaf</tissue>
    </source>
</reference>
<evidence type="ECO:0000256" key="1">
    <source>
        <dbReference type="SAM" id="Phobius"/>
    </source>
</evidence>
<keyword evidence="1" id="KW-0472">Membrane</keyword>
<dbReference type="EMBL" id="JABFAF010000007">
    <property type="protein sequence ID" value="MBA0859078.1"/>
    <property type="molecule type" value="Genomic_DNA"/>
</dbReference>
<keyword evidence="3" id="KW-1185">Reference proteome</keyword>